<feature type="transmembrane region" description="Helical" evidence="7">
    <location>
        <begin position="2611"/>
        <end position="2631"/>
    </location>
</feature>
<feature type="compositionally biased region" description="Acidic residues" evidence="6">
    <location>
        <begin position="1967"/>
        <end position="1989"/>
    </location>
</feature>
<evidence type="ECO:0000256" key="1">
    <source>
        <dbReference type="ARBA" id="ARBA00004370"/>
    </source>
</evidence>
<feature type="transmembrane region" description="Helical" evidence="7">
    <location>
        <begin position="2637"/>
        <end position="2666"/>
    </location>
</feature>
<evidence type="ECO:0000256" key="6">
    <source>
        <dbReference type="SAM" id="MobiDB-lite"/>
    </source>
</evidence>
<organism evidence="10 11">
    <name type="scientific">Chrysophaeum taylorii</name>
    <dbReference type="NCBI Taxonomy" id="2483200"/>
    <lineage>
        <taxon>Eukaryota</taxon>
        <taxon>Sar</taxon>
        <taxon>Stramenopiles</taxon>
        <taxon>Ochrophyta</taxon>
        <taxon>Pelagophyceae</taxon>
        <taxon>Pelagomonadales</taxon>
        <taxon>Pelagomonadaceae</taxon>
        <taxon>Chrysophaeum</taxon>
    </lineage>
</organism>
<feature type="compositionally biased region" description="Pro residues" evidence="6">
    <location>
        <begin position="150"/>
        <end position="164"/>
    </location>
</feature>
<gene>
    <name evidence="10" type="ORF">CTAYLR_001109</name>
</gene>
<reference evidence="10" key="1">
    <citation type="submission" date="2023-01" db="EMBL/GenBank/DDBJ databases">
        <title>Metagenome sequencing of chrysophaentin producing Chrysophaeum taylorii.</title>
        <authorList>
            <person name="Davison J."/>
            <person name="Bewley C."/>
        </authorList>
    </citation>
    <scope>NUCLEOTIDE SEQUENCE</scope>
    <source>
        <strain evidence="10">NIES-1699</strain>
    </source>
</reference>
<evidence type="ECO:0000313" key="10">
    <source>
        <dbReference type="EMBL" id="KAJ8614208.1"/>
    </source>
</evidence>
<evidence type="ECO:0000256" key="5">
    <source>
        <dbReference type="ARBA" id="ARBA00023136"/>
    </source>
</evidence>
<feature type="transmembrane region" description="Helical" evidence="7">
    <location>
        <begin position="1480"/>
        <end position="1503"/>
    </location>
</feature>
<evidence type="ECO:0000259" key="9">
    <source>
        <dbReference type="Pfam" id="PF02010"/>
    </source>
</evidence>
<feature type="transmembrane region" description="Helical" evidence="7">
    <location>
        <begin position="2397"/>
        <end position="2419"/>
    </location>
</feature>
<evidence type="ECO:0000256" key="7">
    <source>
        <dbReference type="SAM" id="Phobius"/>
    </source>
</evidence>
<feature type="region of interest" description="Disordered" evidence="6">
    <location>
        <begin position="1522"/>
        <end position="1610"/>
    </location>
</feature>
<feature type="transmembrane region" description="Helical" evidence="7">
    <location>
        <begin position="2365"/>
        <end position="2385"/>
    </location>
</feature>
<dbReference type="PANTHER" id="PTHR46730">
    <property type="entry name" value="POLYCYSTIN-1"/>
    <property type="match status" value="1"/>
</dbReference>
<protein>
    <recommendedName>
        <fullName evidence="9">PKD/REJ-like domain-containing protein</fullName>
    </recommendedName>
</protein>
<proteinExistence type="predicted"/>
<sequence length="2787" mass="298274">MTIRWLGLLWLGGVLGEECGRDESLFCCSVPFSLFGGLAFEWHLEPDACCKGHCSYVHNEEYYLIYWEENPGEVGQYYLTENPACDATSLTVAGGLTTTIDAIQAACPTEAPTTKPTNPTSLPVPMPSLPPSTTAPSSTPSPAPTTAMPSPIPTTRPSSPMPTTPAPTGACLIAPRLSRAVVSASGATVELMFDRPTDRAGIGATEFLCSDVGFEFRRGSADLGRATTCRFADDDRVQVFTTTLVPGDVVDYYEGAIQQAGMSGCESAEQQRLHSASVEPPIVPLVPTVALAVPEKFSTSCSRDGLVVDAKSSTGGGGRTLEFMWSVVSGNATLYFGEGGNALVVDLELLEPLVDSTVVISVTATNFLGFESATATSTVFVTTARVPTVVFSGGVVFDEDDGAPTITTRRSIATDVKIDAALCGDEDWELVPTVNGTLSCSWTFAPIGGGGGGGGAAFDGVFESTSKDPRQFYLPPYSLPANSSAMLSATCEDLDTGFDATTTARLVVGVSALAAQFEGGSARVVGYGEGSALVDLVVAATDPDDDDDDDGDAEMFSYAWTCEACPAMVNISNGASTGALTTGDLGLGEFVFGVVATASDGRTATATATVRVVPAAVPKVQLACASAVAAAATKVSPSEKLVCIGAVDTIESSGVDYAFAVSSGELALPLRAASLTALEGSLKAADATRAVYFALPANALLSGASYVFSLRAQFSAYSSSYAGDNNNIAFANVSVIVNQAPTSGTLAVSPEAGETPDTYFDLEAPDWVDDPNDLPLVYAFFHADAFGSEEGLLYPLRAAARASTYDDAVLPPGKQIYNHTVTLVVQVSDVYGALATSTTTAVVTSKPINEAADDAEQNAPSWLRRALASYEYDRALQVLVLASAFINNGGVNCTAATDDYCAERNRFACGEYGDNACGPCLDDYPVSSSSSSSFRNAACRAVTDAHCVDGVQNADETDVDCGGLECEPCADGLACRVDSDCAYDRCDESSFFCAAGPKTCLGGCSEDVDASSTCVFVDPLTNLKISRCTVAAEDSECVARCECGLRRFGHRCEYSESEWEARLQVQATLFSGLGTVLATQVPTTDTTSSQASTLASLCSGNDALRNDNATLLALARAVALSQTEASPSPTFPSAIVNSLSSVLGQRVDSNDTNASAVIGELLGESIDALAALVLNDAVPGEASTIVYAANCQLSSSVLSSGDDDFIRGGGGGGGGGTAATVSLPDPSNRVATGPSVSIPAACADHDDEDSLEAVIAEYGVNPYSSRARSLRSTSTGANASATVSEESASEATVASSVLHFTLSATPTAERRRSLLLERTHRPRSRRRLDARDCDEQFNVTIPTTRTTRATSSGGSVTLRCLAHVDSNGTTYTDTLDCGGTGGASHREVSLACDGTSDETLVVDCEAASGPACARYVGDAWNVEGCILVENTATNVVCSCDPAAVLEEADYAARSNEEIYAKYVKESFDRPLDDSLYKKNALLLTTLGSVIGFFVLAALLGVYLDERDSAKRLAQLVEELGGKGGEDLDAGGAPQSAEGAGPRGGDNNNNNNNNNPHAVEGVVSEAQPSDAKHDPAAVLSVWKATQPSSSSSSGLLPDATRSAHDDGRPALSVGASKWNVARTKIKTLATIKDVKGNAERKEQERTAHNPLTRVLPSHHRELLERLEAQLPAAPALAQGARLQKLERRLKRTKQHHHDADVEGQEDVSASFLRHKLLLGSAMPAGVETNPLVKSRFKDDQKLMNAYITARHSELTESDSFENELTPVQTPTTQRRWFRGWWSTAKVAFRTVASDHSLFSIFYVYDPRSPRALRSFVACIMVIQILFAETVAYWYTQPVGICEDQNAEDDCEEIISPTGFISHRKLCVWDPFQEDHCQFRDPSAAQEHSENAWEAFICVIVALPIIAAFEYLWTNYLVAPYRLVDDNDQDEDDDQEEDFDASTHASEQAMRLRYTENDIGGAPHVPDLIYDDDADADDDDDAAEVDADDAEAAANKDDAEAAANKNAAAKPPSKLAGLVAKNRTSLHDMVKAAAEECNEKQEDDLEPPPPPPAPEDDDEMAVAPEHHHRPKHRIQRELGLLLLHNLGVIDDSDTDHFGVRGELLGVDGLPLELTRAKLRLPHKVKSSEALIDWFALRATGAAMRALLYRRQEFLDALEDLLEGGESVGNTFATIPETVDFRKRKEILNKLIRSIEVKWSCPPLDATRPGRACRAVTALAQRRTNVIAGANKKGSVGKARARNSEYMHRQASRSTKVVSPPPRPSLSPSPSPKERRKVAQHYKKFARRTFENLRDNLAVACDFHTRHDNADHVVGASSLSRARTLYQLMFLEFFDLSVERAVYARLLQIDDERELRHLPPPVTRAHKVVAGFLVFLLIVGPVYFMLVFGRRLGKDEMKGWFGTAMLAGSLIVFLIEPLRILFVNLVHPQLLVPKMEHYHDPCQVVNPFRTPLSVSPADLVPDAELAEAFTDSRVQIPRRLALAPAARIEVTRRNTHTDDDDDNKIFSEPLVKHEIKYRVSGNWKREREISRVLGEVAEVSAKWHNPDVLEPSHLETNREFRKANAALWSDASLGKLEQDLDWQPPGSYALSIAVFSVLTSFNSEIEEMILEETVNLIIGISSTIAGIVLAAAGGNAASSGVVAALVVGCVCISIALVLYAVFSLVALVVRCFADNGASRPLTQQQEAPSASRESELLLRASTYSRQQSLDTTIYDDTDNLMDSIMAGQKRRRGRLKSLAKTQRSNDTCSISSSIETHSSLDGTHEEFKDAIFPGFPRDYDSGGGGGSSRL</sequence>
<keyword evidence="8" id="KW-0732">Signal</keyword>
<feature type="signal peptide" evidence="8">
    <location>
        <begin position="1"/>
        <end position="16"/>
    </location>
</feature>
<dbReference type="PANTHER" id="PTHR46730:SF1">
    <property type="entry name" value="PLAT DOMAIN-CONTAINING PROTEIN"/>
    <property type="match status" value="1"/>
</dbReference>
<keyword evidence="4 7" id="KW-1133">Transmembrane helix</keyword>
<feature type="transmembrane region" description="Helical" evidence="7">
    <location>
        <begin position="1814"/>
        <end position="1833"/>
    </location>
</feature>
<feature type="region of interest" description="Disordered" evidence="6">
    <location>
        <begin position="109"/>
        <end position="164"/>
    </location>
</feature>
<keyword evidence="11" id="KW-1185">Reference proteome</keyword>
<dbReference type="GO" id="GO:0005886">
    <property type="term" value="C:plasma membrane"/>
    <property type="evidence" value="ECO:0007669"/>
    <property type="project" value="TreeGrafter"/>
</dbReference>
<feature type="compositionally biased region" description="Low complexity" evidence="6">
    <location>
        <begin position="1999"/>
        <end position="2008"/>
    </location>
</feature>
<dbReference type="InterPro" id="IPR002859">
    <property type="entry name" value="PKD/REJ-like"/>
</dbReference>
<dbReference type="GO" id="GO:0005261">
    <property type="term" value="F:monoatomic cation channel activity"/>
    <property type="evidence" value="ECO:0007669"/>
    <property type="project" value="TreeGrafter"/>
</dbReference>
<feature type="region of interest" description="Disordered" evidence="6">
    <location>
        <begin position="1955"/>
        <end position="2014"/>
    </location>
</feature>
<name>A0AAD7UNY7_9STRA</name>
<evidence type="ECO:0000256" key="3">
    <source>
        <dbReference type="ARBA" id="ARBA00022737"/>
    </source>
</evidence>
<feature type="compositionally biased region" description="Low complexity" evidence="6">
    <location>
        <begin position="131"/>
        <end position="149"/>
    </location>
</feature>
<accession>A0AAD7UNY7</accession>
<evidence type="ECO:0000256" key="8">
    <source>
        <dbReference type="SAM" id="SignalP"/>
    </source>
</evidence>
<dbReference type="Pfam" id="PF02010">
    <property type="entry name" value="REJ"/>
    <property type="match status" value="1"/>
</dbReference>
<evidence type="ECO:0000256" key="4">
    <source>
        <dbReference type="ARBA" id="ARBA00022989"/>
    </source>
</evidence>
<feature type="compositionally biased region" description="Pro residues" evidence="6">
    <location>
        <begin position="2256"/>
        <end position="2268"/>
    </location>
</feature>
<feature type="region of interest" description="Disordered" evidence="6">
    <location>
        <begin position="2033"/>
        <end position="2069"/>
    </location>
</feature>
<comment type="caution">
    <text evidence="10">The sequence shown here is derived from an EMBL/GenBank/DDBJ whole genome shotgun (WGS) entry which is preliminary data.</text>
</comment>
<keyword evidence="5 7" id="KW-0472">Membrane</keyword>
<keyword evidence="3" id="KW-0677">Repeat</keyword>
<evidence type="ECO:0000256" key="2">
    <source>
        <dbReference type="ARBA" id="ARBA00022692"/>
    </source>
</evidence>
<dbReference type="Proteomes" id="UP001230188">
    <property type="component" value="Unassembled WGS sequence"/>
</dbReference>
<feature type="chain" id="PRO_5042124132" description="PKD/REJ-like domain-containing protein" evidence="8">
    <location>
        <begin position="17"/>
        <end position="2787"/>
    </location>
</feature>
<evidence type="ECO:0000313" key="11">
    <source>
        <dbReference type="Proteomes" id="UP001230188"/>
    </source>
</evidence>
<feature type="region of interest" description="Disordered" evidence="6">
    <location>
        <begin position="2227"/>
        <end position="2275"/>
    </location>
</feature>
<comment type="subcellular location">
    <subcellularLocation>
        <location evidence="1">Membrane</location>
    </subcellularLocation>
</comment>
<dbReference type="EMBL" id="JAQMWT010000009">
    <property type="protein sequence ID" value="KAJ8614208.1"/>
    <property type="molecule type" value="Genomic_DNA"/>
</dbReference>
<keyword evidence="2 7" id="KW-0812">Transmembrane</keyword>
<feature type="domain" description="PKD/REJ-like" evidence="9">
    <location>
        <begin position="487"/>
        <end position="880"/>
    </location>
</feature>
<dbReference type="GO" id="GO:0006816">
    <property type="term" value="P:calcium ion transport"/>
    <property type="evidence" value="ECO:0007669"/>
    <property type="project" value="TreeGrafter"/>
</dbReference>